<keyword evidence="2" id="KW-1185">Reference proteome</keyword>
<dbReference type="AlphaFoldDB" id="A0A9N9PKS1"/>
<evidence type="ECO:0000313" key="1">
    <source>
        <dbReference type="EMBL" id="CAG8830125.1"/>
    </source>
</evidence>
<reference evidence="1" key="1">
    <citation type="submission" date="2021-06" db="EMBL/GenBank/DDBJ databases">
        <authorList>
            <person name="Kallberg Y."/>
            <person name="Tangrot J."/>
            <person name="Rosling A."/>
        </authorList>
    </citation>
    <scope>NUCLEOTIDE SEQUENCE</scope>
    <source>
        <strain evidence="1">FL966</strain>
    </source>
</reference>
<accession>A0A9N9PKS1</accession>
<dbReference type="Proteomes" id="UP000789759">
    <property type="component" value="Unassembled WGS sequence"/>
</dbReference>
<dbReference type="OrthoDB" id="2442885at2759"/>
<gene>
    <name evidence="1" type="ORF">CPELLU_LOCUS20566</name>
</gene>
<name>A0A9N9PKS1_9GLOM</name>
<protein>
    <submittedName>
        <fullName evidence="1">22112_t:CDS:1</fullName>
    </submittedName>
</protein>
<dbReference type="EMBL" id="CAJVQA010063467">
    <property type="protein sequence ID" value="CAG8830125.1"/>
    <property type="molecule type" value="Genomic_DNA"/>
</dbReference>
<proteinExistence type="predicted"/>
<evidence type="ECO:0000313" key="2">
    <source>
        <dbReference type="Proteomes" id="UP000789759"/>
    </source>
</evidence>
<sequence length="64" mass="7451">SILESELIKQMAEILPTNYSYIINEFCEFSLLITNENIVINQIISTFYVNIDSAEHAHAWLENF</sequence>
<comment type="caution">
    <text evidence="1">The sequence shown here is derived from an EMBL/GenBank/DDBJ whole genome shotgun (WGS) entry which is preliminary data.</text>
</comment>
<organism evidence="1 2">
    <name type="scientific">Cetraspora pellucida</name>
    <dbReference type="NCBI Taxonomy" id="1433469"/>
    <lineage>
        <taxon>Eukaryota</taxon>
        <taxon>Fungi</taxon>
        <taxon>Fungi incertae sedis</taxon>
        <taxon>Mucoromycota</taxon>
        <taxon>Glomeromycotina</taxon>
        <taxon>Glomeromycetes</taxon>
        <taxon>Diversisporales</taxon>
        <taxon>Gigasporaceae</taxon>
        <taxon>Cetraspora</taxon>
    </lineage>
</organism>
<feature type="non-terminal residue" evidence="1">
    <location>
        <position position="1"/>
    </location>
</feature>